<keyword evidence="4" id="KW-0799">Topoisomerase</keyword>
<evidence type="ECO:0000256" key="6">
    <source>
        <dbReference type="ARBA" id="ARBA00023235"/>
    </source>
</evidence>
<dbReference type="InterPro" id="IPR013825">
    <property type="entry name" value="Topo_IA_cen_sub2"/>
</dbReference>
<comment type="catalytic activity">
    <reaction evidence="1">
        <text>ATP-independent breakage of single-stranded DNA, followed by passage and rejoining.</text>
        <dbReference type="EC" id="5.6.2.1"/>
    </reaction>
</comment>
<dbReference type="AlphaFoldDB" id="A0A6C0C3Y1"/>
<dbReference type="SMART" id="SM00493">
    <property type="entry name" value="TOPRIM"/>
    <property type="match status" value="1"/>
</dbReference>
<dbReference type="Gene3D" id="1.10.290.10">
    <property type="entry name" value="Topoisomerase I, domain 4"/>
    <property type="match status" value="1"/>
</dbReference>
<dbReference type="InterPro" id="IPR006171">
    <property type="entry name" value="TOPRIM_dom"/>
</dbReference>
<dbReference type="InterPro" id="IPR003601">
    <property type="entry name" value="Topo_IA_2"/>
</dbReference>
<sequence>MKLVIVESPAKCKKIESYLGPGYKCVASFGHIRQLGDKSDGLKCIDIQNNFTPTYKNLPNKSKNIKLLRDNIKKASEIILATDDDREGEAIAWHICKLFNLPVATTKRIIFHEITKTALQKAVKQSTVVDMNKVHAQQARQILDKLVGFTLSPILYENISRNVQGGLSAGRCQTPALRLVYEQELEIQKSPGDKMYETEGDFGEKNITFKLNYNFKKEEVMVDFLEENSVHEHIYSVKKPKEVKKKPPIPFTTSGLQQKSSNELGYSPKQTMRLAQTLYEAGYITYMRTDSKTYSAEFIKKTKTFITNTYDKDYVGNNLNSITTGKKSKSKKKDDTAQEAHEAIRPTDINRIDIEIGGKIKNQEKRLYKLIWKNTIQSCMSDAIYNSITAEITAPRVIIEGKTVSSVYRCSEEKCLFPGWKVIDGVSSNDDFEMYEYLKKQKQNSRMTYNEIRSRVILKNLKSHYTEAKLVNQLEKMGIGRPSTFSSLVSKIQERNYVKKGNVEGKKLNCTDFRLRGEELDEFENYRQFGNEKNKLILEPLGLLVIEFLLKWFDQMFIYDYTKVMEDDLDKIANGNKIWYTLCDGCYGDMIALKKNMPKKTSGKSGTRNSKKGIYIDDKHTYMIGKYGPCLKYDDNGEVSFKKVNKDLDMNKLKNGEYSLQDVLDTNKYGGNNIGIYKQQEIVLKNGKFGKYLSHNGKNYSVKGIDIDAITLEEAIRIINTPKTSGILKEFKSSREGESISIRTGKYGPYIYFKNKHMTRPRFINLGKKKWKEMTLSDVEELMD</sequence>
<dbReference type="SUPFAM" id="SSF56712">
    <property type="entry name" value="Prokaryotic type I DNA topoisomerase"/>
    <property type="match status" value="1"/>
</dbReference>
<dbReference type="Gene3D" id="3.40.50.140">
    <property type="match status" value="1"/>
</dbReference>
<dbReference type="Gene3D" id="1.10.460.10">
    <property type="entry name" value="Topoisomerase I, domain 2"/>
    <property type="match status" value="2"/>
</dbReference>
<evidence type="ECO:0000256" key="3">
    <source>
        <dbReference type="ARBA" id="ARBA00012891"/>
    </source>
</evidence>
<dbReference type="InterPro" id="IPR013824">
    <property type="entry name" value="Topo_IA_cen_sub1"/>
</dbReference>
<dbReference type="InterPro" id="IPR000380">
    <property type="entry name" value="Topo_IA"/>
</dbReference>
<dbReference type="InterPro" id="IPR013826">
    <property type="entry name" value="Topo_IA_cen_sub3"/>
</dbReference>
<dbReference type="CDD" id="cd00186">
    <property type="entry name" value="TOP1Ac"/>
    <property type="match status" value="1"/>
</dbReference>
<dbReference type="InterPro" id="IPR023405">
    <property type="entry name" value="Topo_IA_core_domain"/>
</dbReference>
<dbReference type="InterPro" id="IPR025589">
    <property type="entry name" value="Toprim_C_rpt"/>
</dbReference>
<dbReference type="PROSITE" id="PS50880">
    <property type="entry name" value="TOPRIM"/>
    <property type="match status" value="1"/>
</dbReference>
<comment type="similarity">
    <text evidence="2">Belongs to the type IA topoisomerase family.</text>
</comment>
<dbReference type="PROSITE" id="PS52039">
    <property type="entry name" value="TOPO_IA_2"/>
    <property type="match status" value="1"/>
</dbReference>
<protein>
    <recommendedName>
        <fullName evidence="3">DNA topoisomerase</fullName>
        <ecNumber evidence="3">5.6.2.1</ecNumber>
    </recommendedName>
</protein>
<keyword evidence="6" id="KW-0413">Isomerase</keyword>
<dbReference type="Pfam" id="PF01751">
    <property type="entry name" value="Toprim"/>
    <property type="match status" value="1"/>
</dbReference>
<dbReference type="InterPro" id="IPR013497">
    <property type="entry name" value="Topo_IA_cen"/>
</dbReference>
<evidence type="ECO:0000259" key="8">
    <source>
        <dbReference type="PROSITE" id="PS52039"/>
    </source>
</evidence>
<dbReference type="GO" id="GO:0003677">
    <property type="term" value="F:DNA binding"/>
    <property type="evidence" value="ECO:0007669"/>
    <property type="project" value="UniProtKB-KW"/>
</dbReference>
<dbReference type="InterPro" id="IPR003602">
    <property type="entry name" value="Topo_IA_DNA-bd_dom"/>
</dbReference>
<evidence type="ECO:0000313" key="9">
    <source>
        <dbReference type="EMBL" id="QHS98801.1"/>
    </source>
</evidence>
<dbReference type="PANTHER" id="PTHR42785:SF1">
    <property type="entry name" value="DNA TOPOISOMERASE"/>
    <property type="match status" value="1"/>
</dbReference>
<dbReference type="InterPro" id="IPR023406">
    <property type="entry name" value="Topo_IA_AS"/>
</dbReference>
<feature type="domain" description="Toprim" evidence="7">
    <location>
        <begin position="1"/>
        <end position="114"/>
    </location>
</feature>
<dbReference type="GO" id="GO:0003917">
    <property type="term" value="F:DNA topoisomerase type I (single strand cut, ATP-independent) activity"/>
    <property type="evidence" value="ECO:0007669"/>
    <property type="project" value="UniProtKB-EC"/>
</dbReference>
<dbReference type="EMBL" id="MN739324">
    <property type="protein sequence ID" value="QHS98801.1"/>
    <property type="molecule type" value="Genomic_DNA"/>
</dbReference>
<name>A0A6C0C3Y1_9ZZZZ</name>
<dbReference type="PRINTS" id="PR00417">
    <property type="entry name" value="PRTPISMRASEI"/>
</dbReference>
<proteinExistence type="inferred from homology"/>
<accession>A0A6C0C3Y1</accession>
<dbReference type="GO" id="GO:0006265">
    <property type="term" value="P:DNA topological change"/>
    <property type="evidence" value="ECO:0007669"/>
    <property type="project" value="InterPro"/>
</dbReference>
<dbReference type="Pfam" id="PF13368">
    <property type="entry name" value="Toprim_C_rpt"/>
    <property type="match status" value="1"/>
</dbReference>
<evidence type="ECO:0000256" key="2">
    <source>
        <dbReference type="ARBA" id="ARBA00009446"/>
    </source>
</evidence>
<dbReference type="SMART" id="SM00436">
    <property type="entry name" value="TOP1Bc"/>
    <property type="match status" value="1"/>
</dbReference>
<dbReference type="InterPro" id="IPR005733">
    <property type="entry name" value="TopoI_bac-type"/>
</dbReference>
<evidence type="ECO:0000256" key="1">
    <source>
        <dbReference type="ARBA" id="ARBA00000213"/>
    </source>
</evidence>
<dbReference type="PROSITE" id="PS00396">
    <property type="entry name" value="TOPO_IA_1"/>
    <property type="match status" value="1"/>
</dbReference>
<reference evidence="9" key="1">
    <citation type="journal article" date="2020" name="Nature">
        <title>Giant virus diversity and host interactions through global metagenomics.</title>
        <authorList>
            <person name="Schulz F."/>
            <person name="Roux S."/>
            <person name="Paez-Espino D."/>
            <person name="Jungbluth S."/>
            <person name="Walsh D.A."/>
            <person name="Denef V.J."/>
            <person name="McMahon K.D."/>
            <person name="Konstantinidis K.T."/>
            <person name="Eloe-Fadrosh E.A."/>
            <person name="Kyrpides N.C."/>
            <person name="Woyke T."/>
        </authorList>
    </citation>
    <scope>NUCLEOTIDE SEQUENCE</scope>
    <source>
        <strain evidence="9">GVMAG-M-3300020185-18</strain>
    </source>
</reference>
<feature type="domain" description="Topo IA-type catalytic" evidence="8">
    <location>
        <begin position="130"/>
        <end position="594"/>
    </location>
</feature>
<dbReference type="EC" id="5.6.2.1" evidence="3"/>
<organism evidence="9">
    <name type="scientific">viral metagenome</name>
    <dbReference type="NCBI Taxonomy" id="1070528"/>
    <lineage>
        <taxon>unclassified sequences</taxon>
        <taxon>metagenomes</taxon>
        <taxon>organismal metagenomes</taxon>
    </lineage>
</organism>
<dbReference type="Gene3D" id="2.70.20.10">
    <property type="entry name" value="Topoisomerase I, domain 3"/>
    <property type="match status" value="1"/>
</dbReference>
<evidence type="ECO:0000259" key="7">
    <source>
        <dbReference type="PROSITE" id="PS50880"/>
    </source>
</evidence>
<dbReference type="PANTHER" id="PTHR42785">
    <property type="entry name" value="DNA TOPOISOMERASE, TYPE IA, CORE"/>
    <property type="match status" value="1"/>
</dbReference>
<dbReference type="Pfam" id="PF01131">
    <property type="entry name" value="Topoisom_bac"/>
    <property type="match status" value="1"/>
</dbReference>
<dbReference type="SMART" id="SM00437">
    <property type="entry name" value="TOP1Ac"/>
    <property type="match status" value="1"/>
</dbReference>
<evidence type="ECO:0000256" key="5">
    <source>
        <dbReference type="ARBA" id="ARBA00023125"/>
    </source>
</evidence>
<keyword evidence="5" id="KW-0238">DNA-binding</keyword>
<evidence type="ECO:0000256" key="4">
    <source>
        <dbReference type="ARBA" id="ARBA00023029"/>
    </source>
</evidence>
<dbReference type="NCBIfam" id="TIGR01051">
    <property type="entry name" value="topA_bact"/>
    <property type="match status" value="1"/>
</dbReference>